<dbReference type="EMBL" id="BKCJ010008275">
    <property type="protein sequence ID" value="GEU81417.1"/>
    <property type="molecule type" value="Genomic_DNA"/>
</dbReference>
<organism evidence="2">
    <name type="scientific">Tanacetum cinerariifolium</name>
    <name type="common">Dalmatian daisy</name>
    <name type="synonym">Chrysanthemum cinerariifolium</name>
    <dbReference type="NCBI Taxonomy" id="118510"/>
    <lineage>
        <taxon>Eukaryota</taxon>
        <taxon>Viridiplantae</taxon>
        <taxon>Streptophyta</taxon>
        <taxon>Embryophyta</taxon>
        <taxon>Tracheophyta</taxon>
        <taxon>Spermatophyta</taxon>
        <taxon>Magnoliopsida</taxon>
        <taxon>eudicotyledons</taxon>
        <taxon>Gunneridae</taxon>
        <taxon>Pentapetalae</taxon>
        <taxon>asterids</taxon>
        <taxon>campanulids</taxon>
        <taxon>Asterales</taxon>
        <taxon>Asteraceae</taxon>
        <taxon>Asteroideae</taxon>
        <taxon>Anthemideae</taxon>
        <taxon>Anthemidinae</taxon>
        <taxon>Tanacetum</taxon>
    </lineage>
</organism>
<evidence type="ECO:0000313" key="2">
    <source>
        <dbReference type="EMBL" id="GEU81417.1"/>
    </source>
</evidence>
<dbReference type="AlphaFoldDB" id="A0A6L2N7L3"/>
<gene>
    <name evidence="2" type="ORF">Tci_053395</name>
</gene>
<protein>
    <submittedName>
        <fullName evidence="2">Uncharacterized protein</fullName>
    </submittedName>
</protein>
<proteinExistence type="predicted"/>
<comment type="caution">
    <text evidence="2">The sequence shown here is derived from an EMBL/GenBank/DDBJ whole genome shotgun (WGS) entry which is preliminary data.</text>
</comment>
<evidence type="ECO:0000256" key="1">
    <source>
        <dbReference type="SAM" id="MobiDB-lite"/>
    </source>
</evidence>
<feature type="compositionally biased region" description="Basic and acidic residues" evidence="1">
    <location>
        <begin position="58"/>
        <end position="72"/>
    </location>
</feature>
<name>A0A6L2N7L3_TANCI</name>
<reference evidence="2" key="1">
    <citation type="journal article" date="2019" name="Sci. Rep.">
        <title>Draft genome of Tanacetum cinerariifolium, the natural source of mosquito coil.</title>
        <authorList>
            <person name="Yamashiro T."/>
            <person name="Shiraishi A."/>
            <person name="Satake H."/>
            <person name="Nakayama K."/>
        </authorList>
    </citation>
    <scope>NUCLEOTIDE SEQUENCE</scope>
</reference>
<accession>A0A6L2N7L3</accession>
<feature type="region of interest" description="Disordered" evidence="1">
    <location>
        <begin position="28"/>
        <end position="72"/>
    </location>
</feature>
<sequence>MVIIHIDYDYALDVLIYLMADESDKNDDIKKKKLSLEQQETEQNTDIEKKNKGMPASKKMDLRRGQPRYSESDKRDCVPVWMLAETICDRTN</sequence>